<evidence type="ECO:0000313" key="7">
    <source>
        <dbReference type="EMBL" id="MBA4535951.1"/>
    </source>
</evidence>
<dbReference type="EMBL" id="JACEIO010000003">
    <property type="protein sequence ID" value="MBA4535951.1"/>
    <property type="molecule type" value="Genomic_DNA"/>
</dbReference>
<dbReference type="InterPro" id="IPR002197">
    <property type="entry name" value="HTH_Fis"/>
</dbReference>
<proteinExistence type="predicted"/>
<dbReference type="Pfam" id="PF02954">
    <property type="entry name" value="HTH_8"/>
    <property type="match status" value="1"/>
</dbReference>
<evidence type="ECO:0000313" key="10">
    <source>
        <dbReference type="Proteomes" id="UP000570010"/>
    </source>
</evidence>
<evidence type="ECO:0000256" key="1">
    <source>
        <dbReference type="ARBA" id="ARBA00022741"/>
    </source>
</evidence>
<dbReference type="SMART" id="SM00382">
    <property type="entry name" value="AAA"/>
    <property type="match status" value="1"/>
</dbReference>
<dbReference type="SUPFAM" id="SSF52540">
    <property type="entry name" value="P-loop containing nucleoside triphosphate hydrolases"/>
    <property type="match status" value="1"/>
</dbReference>
<dbReference type="CDD" id="cd00009">
    <property type="entry name" value="AAA"/>
    <property type="match status" value="1"/>
</dbReference>
<dbReference type="NCBIfam" id="TIGR00229">
    <property type="entry name" value="sensory_box"/>
    <property type="match status" value="1"/>
</dbReference>
<dbReference type="Pfam" id="PF25601">
    <property type="entry name" value="AAA_lid_14"/>
    <property type="match status" value="1"/>
</dbReference>
<dbReference type="SUPFAM" id="SSF55785">
    <property type="entry name" value="PYP-like sensor domain (PAS domain)"/>
    <property type="match status" value="1"/>
</dbReference>
<dbReference type="EMBL" id="JAAIWN010000003">
    <property type="protein sequence ID" value="NEY80326.1"/>
    <property type="molecule type" value="Genomic_DNA"/>
</dbReference>
<dbReference type="InterPro" id="IPR035965">
    <property type="entry name" value="PAS-like_dom_sf"/>
</dbReference>
<dbReference type="GO" id="GO:0006355">
    <property type="term" value="P:regulation of DNA-templated transcription"/>
    <property type="evidence" value="ECO:0007669"/>
    <property type="project" value="InterPro"/>
</dbReference>
<dbReference type="PROSITE" id="PS50112">
    <property type="entry name" value="PAS"/>
    <property type="match status" value="1"/>
</dbReference>
<dbReference type="InterPro" id="IPR002078">
    <property type="entry name" value="Sigma_54_int"/>
</dbReference>
<keyword evidence="9" id="KW-1185">Reference proteome</keyword>
<dbReference type="PANTHER" id="PTHR32071:SF57">
    <property type="entry name" value="C4-DICARBOXYLATE TRANSPORT TRANSCRIPTIONAL REGULATORY PROTEIN DCTD"/>
    <property type="match status" value="1"/>
</dbReference>
<dbReference type="Gene3D" id="3.40.50.300">
    <property type="entry name" value="P-loop containing nucleotide triphosphate hydrolases"/>
    <property type="match status" value="1"/>
</dbReference>
<dbReference type="Proteomes" id="UP000570010">
    <property type="component" value="Unassembled WGS sequence"/>
</dbReference>
<dbReference type="Gene3D" id="1.10.10.60">
    <property type="entry name" value="Homeodomain-like"/>
    <property type="match status" value="1"/>
</dbReference>
<evidence type="ECO:0000313" key="9">
    <source>
        <dbReference type="Proteomes" id="UP000472971"/>
    </source>
</evidence>
<dbReference type="InterPro" id="IPR009057">
    <property type="entry name" value="Homeodomain-like_sf"/>
</dbReference>
<evidence type="ECO:0000259" key="6">
    <source>
        <dbReference type="PROSITE" id="PS50112"/>
    </source>
</evidence>
<reference evidence="7 10" key="2">
    <citation type="submission" date="2020-07" db="EMBL/GenBank/DDBJ databases">
        <authorList>
            <person name="Feng H."/>
        </authorList>
    </citation>
    <scope>NUCLEOTIDE SEQUENCE [LARGE SCALE GENOMIC DNA]</scope>
    <source>
        <strain evidence="10">s-12</strain>
        <strain evidence="7">S-12</strain>
    </source>
</reference>
<dbReference type="PROSITE" id="PS00675">
    <property type="entry name" value="SIGMA54_INTERACT_1"/>
    <property type="match status" value="1"/>
</dbReference>
<dbReference type="SMART" id="SM00091">
    <property type="entry name" value="PAS"/>
    <property type="match status" value="1"/>
</dbReference>
<feature type="domain" description="PAS" evidence="6">
    <location>
        <begin position="81"/>
        <end position="129"/>
    </location>
</feature>
<accession>A0A6B3VXR9</accession>
<name>A0A6B3VXR9_9BACI</name>
<dbReference type="Pfam" id="PF13426">
    <property type="entry name" value="PAS_9"/>
    <property type="match status" value="1"/>
</dbReference>
<dbReference type="AlphaFoldDB" id="A0A6B3VXR9"/>
<dbReference type="InterPro" id="IPR058031">
    <property type="entry name" value="AAA_lid_NorR"/>
</dbReference>
<dbReference type="PRINTS" id="PR01590">
    <property type="entry name" value="HTHFIS"/>
</dbReference>
<dbReference type="Gene3D" id="1.10.8.60">
    <property type="match status" value="1"/>
</dbReference>
<dbReference type="InterPro" id="IPR025662">
    <property type="entry name" value="Sigma_54_int_dom_ATP-bd_1"/>
</dbReference>
<dbReference type="CDD" id="cd00130">
    <property type="entry name" value="PAS"/>
    <property type="match status" value="1"/>
</dbReference>
<dbReference type="InterPro" id="IPR000014">
    <property type="entry name" value="PAS"/>
</dbReference>
<dbReference type="GO" id="GO:0043565">
    <property type="term" value="F:sequence-specific DNA binding"/>
    <property type="evidence" value="ECO:0007669"/>
    <property type="project" value="InterPro"/>
</dbReference>
<feature type="domain" description="Sigma-54 factor interaction" evidence="5">
    <location>
        <begin position="214"/>
        <end position="444"/>
    </location>
</feature>
<gene>
    <name evidence="8" type="ORF">G4D64_02060</name>
    <name evidence="7" type="ORF">H1Z61_02065</name>
</gene>
<dbReference type="Gene3D" id="3.30.450.20">
    <property type="entry name" value="PAS domain"/>
    <property type="match status" value="1"/>
</dbReference>
<dbReference type="RefSeq" id="WP_163239609.1">
    <property type="nucleotide sequence ID" value="NZ_CP082780.1"/>
</dbReference>
<dbReference type="InterPro" id="IPR003593">
    <property type="entry name" value="AAA+_ATPase"/>
</dbReference>
<evidence type="ECO:0000256" key="3">
    <source>
        <dbReference type="ARBA" id="ARBA00023015"/>
    </source>
</evidence>
<dbReference type="PANTHER" id="PTHR32071">
    <property type="entry name" value="TRANSCRIPTIONAL REGULATORY PROTEIN"/>
    <property type="match status" value="1"/>
</dbReference>
<evidence type="ECO:0000256" key="4">
    <source>
        <dbReference type="ARBA" id="ARBA00023163"/>
    </source>
</evidence>
<dbReference type="Pfam" id="PF00158">
    <property type="entry name" value="Sigma54_activat"/>
    <property type="match status" value="1"/>
</dbReference>
<evidence type="ECO:0000256" key="2">
    <source>
        <dbReference type="ARBA" id="ARBA00022840"/>
    </source>
</evidence>
<comment type="caution">
    <text evidence="8">The sequence shown here is derived from an EMBL/GenBank/DDBJ whole genome shotgun (WGS) entry which is preliminary data.</text>
</comment>
<sequence>MLKDNITLYSLSLPLAEQENLEKMNQYHKNSFLSDVNDMTDQKDILLIDDDGKPVRWIPFASLLKAIVDQWKNLSILNDTVLRAVDDAITIVDNEGKVIAWNPKAEELYETTTEEMLGKPITDFFKEESVVLMSTLKEKSGVVRQYNQPQSGVHVLINTLPMMKDDQLIGGISVERDITDVVKLNDELTTTTAYIRDLESKIEMKHIDDSFHKIKGRSQALSSAIHLAKKVAVTDATVLITGESGVGKELFAQAIHNESPRSNEPFVDLNCGAIPAALFESELFGYEKGAFTGAIKEGKIGKIDVAKGGTLFLDEIGELPLELQVKLLRVLQEKEFYRVGGTSPIPIDVRIISATNRNLEEMIEEGLFREDLFYRLNVVSIHIPPLRERIEDIPELIQLFLKEFSIKYKKPVPIIDPEVMVTFMHFPWNGNIRQLKNTIERMMILADEDVIKSDHLPSNFVLTKRNEPVNSPINEIEPSGLHDEKSSILFALQKTYGNKSAAAKLLGISRVTLYNKMKKYNIYKP</sequence>
<protein>
    <submittedName>
        <fullName evidence="8">PAS domain-containing protein</fullName>
    </submittedName>
    <submittedName>
        <fullName evidence="7">Sigma 54-interacting transcriptional regulator</fullName>
    </submittedName>
</protein>
<dbReference type="InterPro" id="IPR027417">
    <property type="entry name" value="P-loop_NTPase"/>
</dbReference>
<dbReference type="FunFam" id="3.40.50.300:FF:000006">
    <property type="entry name" value="DNA-binding transcriptional regulator NtrC"/>
    <property type="match status" value="1"/>
</dbReference>
<keyword evidence="1" id="KW-0547">Nucleotide-binding</keyword>
<reference evidence="8 9" key="1">
    <citation type="submission" date="2020-02" db="EMBL/GenBank/DDBJ databases">
        <title>Bacillus aquiflavi sp. nov., isolated from yellow water of strong flavor Chinese baijiu in Yibin region of China.</title>
        <authorList>
            <person name="Xie J."/>
        </authorList>
    </citation>
    <scope>NUCLEOTIDE SEQUENCE [LARGE SCALE GENOMIC DNA]</scope>
    <source>
        <strain evidence="8 9">3H-10</strain>
    </source>
</reference>
<evidence type="ECO:0000259" key="5">
    <source>
        <dbReference type="PROSITE" id="PS50045"/>
    </source>
</evidence>
<evidence type="ECO:0000313" key="8">
    <source>
        <dbReference type="EMBL" id="NEY80326.1"/>
    </source>
</evidence>
<keyword evidence="3" id="KW-0805">Transcription regulation</keyword>
<organism evidence="8 9">
    <name type="scientific">Bacillus aquiflavi</name>
    <dbReference type="NCBI Taxonomy" id="2672567"/>
    <lineage>
        <taxon>Bacteria</taxon>
        <taxon>Bacillati</taxon>
        <taxon>Bacillota</taxon>
        <taxon>Bacilli</taxon>
        <taxon>Bacillales</taxon>
        <taxon>Bacillaceae</taxon>
        <taxon>Bacillus</taxon>
    </lineage>
</organism>
<keyword evidence="4" id="KW-0804">Transcription</keyword>
<dbReference type="GO" id="GO:0005524">
    <property type="term" value="F:ATP binding"/>
    <property type="evidence" value="ECO:0007669"/>
    <property type="project" value="UniProtKB-KW"/>
</dbReference>
<dbReference type="SUPFAM" id="SSF46689">
    <property type="entry name" value="Homeodomain-like"/>
    <property type="match status" value="1"/>
</dbReference>
<keyword evidence="2" id="KW-0067">ATP-binding</keyword>
<dbReference type="Proteomes" id="UP000472971">
    <property type="component" value="Unassembled WGS sequence"/>
</dbReference>
<dbReference type="PROSITE" id="PS50045">
    <property type="entry name" value="SIGMA54_INTERACT_4"/>
    <property type="match status" value="1"/>
</dbReference>